<accession>A0A6C2YTX6</accession>
<keyword evidence="2" id="KW-1185">Reference proteome</keyword>
<dbReference type="EMBL" id="LR586016">
    <property type="protein sequence ID" value="VIP05198.1"/>
    <property type="molecule type" value="Genomic_DNA"/>
</dbReference>
<name>A0A6C2YTX6_9BACT</name>
<dbReference type="Proteomes" id="UP000464378">
    <property type="component" value="Chromosome"/>
</dbReference>
<dbReference type="AlphaFoldDB" id="A0A6C2YTX6"/>
<protein>
    <submittedName>
        <fullName evidence="1">Uncharacterized protein</fullName>
    </submittedName>
</protein>
<evidence type="ECO:0000313" key="1">
    <source>
        <dbReference type="EMBL" id="VIP05198.1"/>
    </source>
</evidence>
<gene>
    <name evidence="1" type="ORF">GMBLW1_39950</name>
</gene>
<proteinExistence type="predicted"/>
<dbReference type="KEGG" id="tim:GMBLW1_39950"/>
<dbReference type="RefSeq" id="WP_162660265.1">
    <property type="nucleotide sequence ID" value="NZ_LR593887.1"/>
</dbReference>
<organism evidence="1">
    <name type="scientific">Tuwongella immobilis</name>
    <dbReference type="NCBI Taxonomy" id="692036"/>
    <lineage>
        <taxon>Bacteria</taxon>
        <taxon>Pseudomonadati</taxon>
        <taxon>Planctomycetota</taxon>
        <taxon>Planctomycetia</taxon>
        <taxon>Gemmatales</taxon>
        <taxon>Gemmataceae</taxon>
        <taxon>Tuwongella</taxon>
    </lineage>
</organism>
<dbReference type="EMBL" id="LR593887">
    <property type="protein sequence ID" value="VTS07752.1"/>
    <property type="molecule type" value="Genomic_DNA"/>
</dbReference>
<evidence type="ECO:0000313" key="2">
    <source>
        <dbReference type="Proteomes" id="UP000464378"/>
    </source>
</evidence>
<dbReference type="InParanoid" id="A0A6C2YTX6"/>
<sequence>MKSASGTIDLLDYLIHAFVSGGSSAGTPEATEEVLRQLDFVREAILTDLSLKEWQGLPIYSSYLFHSGCGSGSFCARQRNSDSSLANDVVLARLREFWLKYYDFERRPKRP</sequence>
<reference evidence="1" key="1">
    <citation type="submission" date="2019-04" db="EMBL/GenBank/DDBJ databases">
        <authorList>
            <consortium name="Science for Life Laboratories"/>
        </authorList>
    </citation>
    <scope>NUCLEOTIDE SEQUENCE</scope>
    <source>
        <strain evidence="1">MBLW1</strain>
    </source>
</reference>